<proteinExistence type="predicted"/>
<feature type="domain" description="HTH cro/C1-type" evidence="3">
    <location>
        <begin position="96"/>
        <end position="139"/>
    </location>
</feature>
<dbReference type="SUPFAM" id="SSF47413">
    <property type="entry name" value="lambda repressor-like DNA-binding domains"/>
    <property type="match status" value="1"/>
</dbReference>
<dbReference type="EMBL" id="JADOGI010000039">
    <property type="protein sequence ID" value="MBF8187124.1"/>
    <property type="molecule type" value="Genomic_DNA"/>
</dbReference>
<dbReference type="GO" id="GO:0003677">
    <property type="term" value="F:DNA binding"/>
    <property type="evidence" value="ECO:0007669"/>
    <property type="project" value="InterPro"/>
</dbReference>
<keyword evidence="5" id="KW-1185">Reference proteome</keyword>
<evidence type="ECO:0000259" key="3">
    <source>
        <dbReference type="PROSITE" id="PS50943"/>
    </source>
</evidence>
<dbReference type="CDD" id="cd00093">
    <property type="entry name" value="HTH_XRE"/>
    <property type="match status" value="1"/>
</dbReference>
<feature type="transmembrane region" description="Helical" evidence="2">
    <location>
        <begin position="39"/>
        <end position="62"/>
    </location>
</feature>
<keyword evidence="2" id="KW-0812">Transmembrane</keyword>
<gene>
    <name evidence="4" type="ORF">ITP53_15530</name>
</gene>
<comment type="caution">
    <text evidence="4">The sequence shown here is derived from an EMBL/GenBank/DDBJ whole genome shotgun (WGS) entry which is preliminary data.</text>
</comment>
<dbReference type="Gene3D" id="1.10.260.40">
    <property type="entry name" value="lambda repressor-like DNA-binding domains"/>
    <property type="match status" value="1"/>
</dbReference>
<evidence type="ECO:0000256" key="2">
    <source>
        <dbReference type="SAM" id="Phobius"/>
    </source>
</evidence>
<feature type="region of interest" description="Disordered" evidence="1">
    <location>
        <begin position="64"/>
        <end position="90"/>
    </location>
</feature>
<dbReference type="RefSeq" id="WP_195896089.1">
    <property type="nucleotide sequence ID" value="NZ_JADOGI010000039.1"/>
</dbReference>
<protein>
    <submittedName>
        <fullName evidence="4">Helix-turn-helix transcriptional regulator</fullName>
    </submittedName>
</protein>
<evidence type="ECO:0000313" key="4">
    <source>
        <dbReference type="EMBL" id="MBF8187124.1"/>
    </source>
</evidence>
<keyword evidence="2" id="KW-0472">Membrane</keyword>
<dbReference type="PROSITE" id="PS50943">
    <property type="entry name" value="HTH_CROC1"/>
    <property type="match status" value="1"/>
</dbReference>
<reference evidence="4" key="1">
    <citation type="submission" date="2020-11" db="EMBL/GenBank/DDBJ databases">
        <title>Whole-genome analyses of Nonomuraea sp. K274.</title>
        <authorList>
            <person name="Veyisoglu A."/>
        </authorList>
    </citation>
    <scope>NUCLEOTIDE SEQUENCE</scope>
    <source>
        <strain evidence="4">K274</strain>
    </source>
</reference>
<dbReference type="AlphaFoldDB" id="A0A931ABL6"/>
<name>A0A931ABL6_9ACTN</name>
<evidence type="ECO:0000313" key="5">
    <source>
        <dbReference type="Proteomes" id="UP000605361"/>
    </source>
</evidence>
<dbReference type="Pfam" id="PF13560">
    <property type="entry name" value="HTH_31"/>
    <property type="match status" value="1"/>
</dbReference>
<organism evidence="4 5">
    <name type="scientific">Nonomuraea cypriaca</name>
    <dbReference type="NCBI Taxonomy" id="1187855"/>
    <lineage>
        <taxon>Bacteria</taxon>
        <taxon>Bacillati</taxon>
        <taxon>Actinomycetota</taxon>
        <taxon>Actinomycetes</taxon>
        <taxon>Streptosporangiales</taxon>
        <taxon>Streptosporangiaceae</taxon>
        <taxon>Nonomuraea</taxon>
    </lineage>
</organism>
<accession>A0A931ABL6</accession>
<keyword evidence="2" id="KW-1133">Transmembrane helix</keyword>
<dbReference type="InterPro" id="IPR010982">
    <property type="entry name" value="Lambda_DNA-bd_dom_sf"/>
</dbReference>
<evidence type="ECO:0000256" key="1">
    <source>
        <dbReference type="SAM" id="MobiDB-lite"/>
    </source>
</evidence>
<dbReference type="Proteomes" id="UP000605361">
    <property type="component" value="Unassembled WGS sequence"/>
</dbReference>
<dbReference type="SMART" id="SM00530">
    <property type="entry name" value="HTH_XRE"/>
    <property type="match status" value="1"/>
</dbReference>
<dbReference type="InterPro" id="IPR001387">
    <property type="entry name" value="Cro/C1-type_HTH"/>
</dbReference>
<sequence length="164" mass="17533">MVPIRSHWRYLKSGKRIRVRAHNRNSTTSNTTDSDPSGAIVPIVALIIGFGLLSGGVAAVAGSSRSEGEADRAPRPSASSPVTLPPGPKGQLAEALRNARLKSGLSIKEVSARTGITTWALEGFERAQVIPNASDLKALTPPYRLTGEQWTILEATRSHIFSRP</sequence>